<keyword evidence="8" id="KW-1185">Reference proteome</keyword>
<dbReference type="PANTHER" id="PTHR30250:SF11">
    <property type="entry name" value="O-ANTIGEN TRANSPORTER-RELATED"/>
    <property type="match status" value="1"/>
</dbReference>
<accession>A0ABY1ZQG5</accession>
<dbReference type="Pfam" id="PF13440">
    <property type="entry name" value="Polysacc_synt_3"/>
    <property type="match status" value="1"/>
</dbReference>
<keyword evidence="2" id="KW-1003">Cell membrane</keyword>
<dbReference type="Proteomes" id="UP000313645">
    <property type="component" value="Unassembled WGS sequence"/>
</dbReference>
<comment type="subcellular location">
    <subcellularLocation>
        <location evidence="1">Cell membrane</location>
        <topology evidence="1">Multi-pass membrane protein</topology>
    </subcellularLocation>
</comment>
<comment type="caution">
    <text evidence="7">The sequence shown here is derived from an EMBL/GenBank/DDBJ whole genome shotgun (WGS) entry which is preliminary data.</text>
</comment>
<evidence type="ECO:0000256" key="5">
    <source>
        <dbReference type="ARBA" id="ARBA00023136"/>
    </source>
</evidence>
<evidence type="ECO:0000256" key="3">
    <source>
        <dbReference type="ARBA" id="ARBA00022692"/>
    </source>
</evidence>
<keyword evidence="3 6" id="KW-0812">Transmembrane</keyword>
<keyword evidence="4 6" id="KW-1133">Transmembrane helix</keyword>
<dbReference type="EMBL" id="SJDL01000005">
    <property type="protein sequence ID" value="TBW58087.1"/>
    <property type="molecule type" value="Genomic_DNA"/>
</dbReference>
<evidence type="ECO:0000256" key="1">
    <source>
        <dbReference type="ARBA" id="ARBA00004651"/>
    </source>
</evidence>
<feature type="transmembrane region" description="Helical" evidence="6">
    <location>
        <begin position="368"/>
        <end position="389"/>
    </location>
</feature>
<feature type="transmembrane region" description="Helical" evidence="6">
    <location>
        <begin position="95"/>
        <end position="116"/>
    </location>
</feature>
<feature type="transmembrane region" description="Helical" evidence="6">
    <location>
        <begin position="335"/>
        <end position="356"/>
    </location>
</feature>
<organism evidence="7 8">
    <name type="scientific">Marinobacter halodurans</name>
    <dbReference type="NCBI Taxonomy" id="2528979"/>
    <lineage>
        <taxon>Bacteria</taxon>
        <taxon>Pseudomonadati</taxon>
        <taxon>Pseudomonadota</taxon>
        <taxon>Gammaproteobacteria</taxon>
        <taxon>Pseudomonadales</taxon>
        <taxon>Marinobacteraceae</taxon>
        <taxon>Marinobacter</taxon>
    </lineage>
</organism>
<feature type="transmembrane region" description="Helical" evidence="6">
    <location>
        <begin position="28"/>
        <end position="49"/>
    </location>
</feature>
<dbReference type="PANTHER" id="PTHR30250">
    <property type="entry name" value="PST FAMILY PREDICTED COLANIC ACID TRANSPORTER"/>
    <property type="match status" value="1"/>
</dbReference>
<evidence type="ECO:0000256" key="4">
    <source>
        <dbReference type="ARBA" id="ARBA00022989"/>
    </source>
</evidence>
<evidence type="ECO:0000256" key="6">
    <source>
        <dbReference type="SAM" id="Phobius"/>
    </source>
</evidence>
<feature type="transmembrane region" description="Helical" evidence="6">
    <location>
        <begin position="188"/>
        <end position="210"/>
    </location>
</feature>
<evidence type="ECO:0000313" key="7">
    <source>
        <dbReference type="EMBL" id="TBW58087.1"/>
    </source>
</evidence>
<evidence type="ECO:0008006" key="9">
    <source>
        <dbReference type="Google" id="ProtNLM"/>
    </source>
</evidence>
<feature type="transmembrane region" description="Helical" evidence="6">
    <location>
        <begin position="163"/>
        <end position="182"/>
    </location>
</feature>
<evidence type="ECO:0000313" key="8">
    <source>
        <dbReference type="Proteomes" id="UP000313645"/>
    </source>
</evidence>
<keyword evidence="5 6" id="KW-0472">Membrane</keyword>
<evidence type="ECO:0000256" key="2">
    <source>
        <dbReference type="ARBA" id="ARBA00022475"/>
    </source>
</evidence>
<reference evidence="7 8" key="1">
    <citation type="submission" date="2019-02" db="EMBL/GenBank/DDBJ databases">
        <title>Marinobacter halodurans sp. nov., a marine bacterium isolated from sea tidal flat.</title>
        <authorList>
            <person name="Yoo Y."/>
            <person name="Lee D.W."/>
            <person name="Kim B.S."/>
            <person name="Kim J.-J."/>
        </authorList>
    </citation>
    <scope>NUCLEOTIDE SEQUENCE [LARGE SCALE GENOMIC DNA]</scope>
    <source>
        <strain evidence="7 8">YJ-S3-2</strain>
    </source>
</reference>
<sequence>MTDESRAATPPRSGVSSRSLIPLMLRSSTINILIVVVSTLNAALVARILGVEGRGHLFLLFLPLYFAPLVCNLGIQRLAVYLAKREHTQALRPHLLVVAGTGVLFALIWCGIYPFFISDKYTTLDLAIVGVTLAGSVSFACATYLQTLAAVDSRFLIPDIAKVILPLLNGLLLGIAFLLEVGSPELLLGFQIVCRVAEIAFISWALRRLFRHQSFERRARVPKPDRQYALRFWQSDLMMLLQQHLDKILVSLIATTSEMGIYAVSVTLAMSARQVVGNVTNVIIARVNARDDTEMKRTFGRWTLIYFLLALVLWPLCLVLLEYPVAWFFGKDFTGVAHITSLLLLNVILGSLGWLAIQPMLLSGNNRLLVRAQLAGTILFVAGSIWAVKISSLEFFLYSMIVGGLVKCLMCLGSMYLSDPGEREGDPT</sequence>
<protein>
    <recommendedName>
        <fullName evidence="9">Polysaccharide biosynthesis protein</fullName>
    </recommendedName>
</protein>
<dbReference type="RefSeq" id="WP_131479415.1">
    <property type="nucleotide sequence ID" value="NZ_SJDL01000005.1"/>
</dbReference>
<dbReference type="InterPro" id="IPR050833">
    <property type="entry name" value="Poly_Biosynth_Transport"/>
</dbReference>
<feature type="transmembrane region" description="Helical" evidence="6">
    <location>
        <begin position="395"/>
        <end position="417"/>
    </location>
</feature>
<feature type="transmembrane region" description="Helical" evidence="6">
    <location>
        <begin position="304"/>
        <end position="329"/>
    </location>
</feature>
<proteinExistence type="predicted"/>
<gene>
    <name evidence="7" type="ORF">EZI54_04320</name>
</gene>
<name>A0ABY1ZQG5_9GAMM</name>
<feature type="transmembrane region" description="Helical" evidence="6">
    <location>
        <begin position="128"/>
        <end position="151"/>
    </location>
</feature>
<feature type="transmembrane region" description="Helical" evidence="6">
    <location>
        <begin position="55"/>
        <end position="75"/>
    </location>
</feature>